<dbReference type="RefSeq" id="WP_036832522.1">
    <property type="nucleotide sequence ID" value="NZ_JGVO01001626.1"/>
</dbReference>
<dbReference type="Gene3D" id="3.20.160.10">
    <property type="entry name" value="vpa0580 domain like"/>
    <property type="match status" value="1"/>
</dbReference>
<organism evidence="1 2">
    <name type="scientific">Photobacterium sanctipauli</name>
    <dbReference type="NCBI Taxonomy" id="1342794"/>
    <lineage>
        <taxon>Bacteria</taxon>
        <taxon>Pseudomonadati</taxon>
        <taxon>Pseudomonadota</taxon>
        <taxon>Gammaproteobacteria</taxon>
        <taxon>Vibrionales</taxon>
        <taxon>Vibrionaceae</taxon>
        <taxon>Photobacterium</taxon>
    </lineage>
</organism>
<evidence type="ECO:0000313" key="1">
    <source>
        <dbReference type="EMBL" id="PSW21910.1"/>
    </source>
</evidence>
<dbReference type="Pfam" id="PF08888">
    <property type="entry name" value="HopJ"/>
    <property type="match status" value="1"/>
</dbReference>
<evidence type="ECO:0000313" key="2">
    <source>
        <dbReference type="Proteomes" id="UP000241771"/>
    </source>
</evidence>
<dbReference type="OrthoDB" id="9790826at2"/>
<name>A0A2T3P071_9GAMM</name>
<accession>A0A2T3P071</accession>
<reference evidence="1 2" key="1">
    <citation type="submission" date="2018-01" db="EMBL/GenBank/DDBJ databases">
        <title>Whole genome sequencing of Histamine producing bacteria.</title>
        <authorList>
            <person name="Butler K."/>
        </authorList>
    </citation>
    <scope>NUCLEOTIDE SEQUENCE [LARGE SCALE GENOMIC DNA]</scope>
    <source>
        <strain evidence="1 2">DSM 100436</strain>
    </source>
</reference>
<sequence>MDALLDQIKNSIETVCFKDVIQTIEQHYTYTPTAFTNGLGKETLRNEAGQNEGSCKIFAFAKANQLNEAETLACFGDFYRVDVLQHPENTDHQNIRHFMKYGWQGIQFANAALAPKLNAPA</sequence>
<proteinExistence type="predicted"/>
<protein>
    <submittedName>
        <fullName evidence="1">Type III effector</fullName>
    </submittedName>
</protein>
<dbReference type="InterPro" id="IPR014984">
    <property type="entry name" value="HopJ"/>
</dbReference>
<dbReference type="Proteomes" id="UP000241771">
    <property type="component" value="Unassembled WGS sequence"/>
</dbReference>
<keyword evidence="2" id="KW-1185">Reference proteome</keyword>
<comment type="caution">
    <text evidence="1">The sequence shown here is derived from an EMBL/GenBank/DDBJ whole genome shotgun (WGS) entry which is preliminary data.</text>
</comment>
<gene>
    <name evidence="1" type="ORF">C9I98_01190</name>
</gene>
<dbReference type="EMBL" id="PYMA01000001">
    <property type="protein sequence ID" value="PSW21910.1"/>
    <property type="molecule type" value="Genomic_DNA"/>
</dbReference>
<dbReference type="InterPro" id="IPR038604">
    <property type="entry name" value="HopJ_sf"/>
</dbReference>
<dbReference type="AlphaFoldDB" id="A0A2T3P071"/>